<sequence length="653" mass="73617">MFDVFSGHNDAVLCVQYRDQESLAVSGSADNSIKCWDTRTGRPEMTIHNAHDNAVTCVRFDDHRIVSGSVDRMIKMWDVRTGKCMHTIDWKLAEGHTGVVRCLQVDTWRIVSAADDRTIKVWNVDSLQRLCTLHSHEDGVTCVQFSDRQIVSGSYDKTVKLLLPPRFSKSDDSHLPTNAKKYARPFWTVCDIRTSSSAVGRGMGKGARSHHKGDRAVRNKYRDHGDAGPSTPVDSEQSEEDEQSRSEGSDEEEDFGMPCKLAMYDFNQCDPKRCSGRKLLRAGLISEVRLGARFPGLVLSPTGKTTLAPSDRDFIDHHGLGVVDCSWKEVERTPLHKVKAPEHRLLPYLVAANSVNYGRPCHLTCAEAMAAGLYIVGHVQAAERLMKQFSWGPHFIELNRELLDMYASCGTHEEVMDFEDQFESGFDYDIQTEGMRQGAEARIYTCTYLGRPAIMKERFVKKYRHSILDQRLNKARMRNELKGIVKAQELGISTPAVYFVDSHSNKIIMQRIDGCTANHWIESRREKEGDSEQFLADNIAFGKALGEAIARMHLGNLVHGDLTTSNVILKDSDFERPIFIDFGLASLGKVLPEDKGVDLYVLERAMISTHINSEKMFESVLEGYRGFNAKQGDAVIKKLDEIRMRGRKRDMTG</sequence>
<evidence type="ECO:0000256" key="3">
    <source>
        <dbReference type="ARBA" id="ARBA00022490"/>
    </source>
</evidence>
<evidence type="ECO:0000256" key="15">
    <source>
        <dbReference type="ARBA" id="ARBA00047899"/>
    </source>
</evidence>
<dbReference type="InterPro" id="IPR020472">
    <property type="entry name" value="WD40_PAC1"/>
</dbReference>
<keyword evidence="14" id="KW-0067">ATP-binding</keyword>
<dbReference type="EC" id="2.5.1.157" evidence="17"/>
<keyword evidence="5" id="KW-0723">Serine/threonine-protein kinase</keyword>
<dbReference type="EMBL" id="KN767907">
    <property type="protein sequence ID" value="KIH47302.1"/>
    <property type="molecule type" value="Genomic_DNA"/>
</dbReference>
<feature type="compositionally biased region" description="Basic and acidic residues" evidence="19">
    <location>
        <begin position="214"/>
        <end position="226"/>
    </location>
</feature>
<dbReference type="Pfam" id="PF01163">
    <property type="entry name" value="RIO1"/>
    <property type="match status" value="1"/>
</dbReference>
<evidence type="ECO:0000256" key="11">
    <source>
        <dbReference type="ARBA" id="ARBA00022737"/>
    </source>
</evidence>
<evidence type="ECO:0000256" key="1">
    <source>
        <dbReference type="ARBA" id="ARBA00004419"/>
    </source>
</evidence>
<keyword evidence="22" id="KW-1185">Reference proteome</keyword>
<dbReference type="SUPFAM" id="SSF56112">
    <property type="entry name" value="Protein kinase-like (PK-like)"/>
    <property type="match status" value="1"/>
</dbReference>
<dbReference type="InterPro" id="IPR015943">
    <property type="entry name" value="WD40/YVTN_repeat-like_dom_sf"/>
</dbReference>
<dbReference type="InterPro" id="IPR022495">
    <property type="entry name" value="Bud32"/>
</dbReference>
<dbReference type="PRINTS" id="PR00320">
    <property type="entry name" value="GPROTEINBRPT"/>
</dbReference>
<dbReference type="PROSITE" id="PS50294">
    <property type="entry name" value="WD_REPEATS_REGION"/>
    <property type="match status" value="3"/>
</dbReference>
<name>A0A0C2CBT0_9BILA</name>
<comment type="catalytic activity">
    <reaction evidence="15">
        <text>L-threonyl-[protein] + ATP = O-phospho-L-threonyl-[protein] + ADP + H(+)</text>
        <dbReference type="Rhea" id="RHEA:46608"/>
        <dbReference type="Rhea" id="RHEA-COMP:11060"/>
        <dbReference type="Rhea" id="RHEA-COMP:11605"/>
        <dbReference type="ChEBI" id="CHEBI:15378"/>
        <dbReference type="ChEBI" id="CHEBI:30013"/>
        <dbReference type="ChEBI" id="CHEBI:30616"/>
        <dbReference type="ChEBI" id="CHEBI:61977"/>
        <dbReference type="ChEBI" id="CHEBI:456216"/>
        <dbReference type="EC" id="2.7.11.1"/>
    </reaction>
</comment>
<dbReference type="PROSITE" id="PS00109">
    <property type="entry name" value="PROTEIN_KINASE_TYR"/>
    <property type="match status" value="1"/>
</dbReference>
<dbReference type="PROSITE" id="PS00678">
    <property type="entry name" value="WD_REPEATS_1"/>
    <property type="match status" value="2"/>
</dbReference>
<dbReference type="GO" id="GO:0005524">
    <property type="term" value="F:ATP binding"/>
    <property type="evidence" value="ECO:0007669"/>
    <property type="project" value="UniProtKB-KW"/>
</dbReference>
<dbReference type="NCBIfam" id="NF002621">
    <property type="entry name" value="PRK02287.1"/>
    <property type="match status" value="1"/>
</dbReference>
<dbReference type="InterPro" id="IPR036322">
    <property type="entry name" value="WD40_repeat_dom_sf"/>
</dbReference>
<feature type="repeat" description="WD" evidence="18">
    <location>
        <begin position="48"/>
        <end position="87"/>
    </location>
</feature>
<dbReference type="GO" id="GO:0004674">
    <property type="term" value="F:protein serine/threonine kinase activity"/>
    <property type="evidence" value="ECO:0007669"/>
    <property type="project" value="UniProtKB-KW"/>
</dbReference>
<keyword evidence="4 17" id="KW-0690">Ribosome biogenesis</keyword>
<keyword evidence="11" id="KW-0677">Repeat</keyword>
<dbReference type="SUPFAM" id="SSF50978">
    <property type="entry name" value="WD40 repeat-like"/>
    <property type="match status" value="1"/>
</dbReference>
<dbReference type="PROSITE" id="PS50011">
    <property type="entry name" value="PROTEIN_KINASE_DOM"/>
    <property type="match status" value="1"/>
</dbReference>
<dbReference type="InterPro" id="IPR001680">
    <property type="entry name" value="WD40_rpt"/>
</dbReference>
<keyword evidence="13 21" id="KW-0418">Kinase</keyword>
<comment type="similarity">
    <text evidence="2">Belongs to the protein kinase superfamily. BUD32 family.</text>
</comment>
<dbReference type="InterPro" id="IPR007177">
    <property type="entry name" value="Tsr3_C"/>
</dbReference>
<dbReference type="InterPro" id="IPR000719">
    <property type="entry name" value="Prot_kinase_dom"/>
</dbReference>
<evidence type="ECO:0000256" key="6">
    <source>
        <dbReference type="ARBA" id="ARBA00022552"/>
    </source>
</evidence>
<dbReference type="InterPro" id="IPR019775">
    <property type="entry name" value="WD40_repeat_CS"/>
</dbReference>
<dbReference type="InterPro" id="IPR018934">
    <property type="entry name" value="RIO_dom"/>
</dbReference>
<dbReference type="Gene3D" id="2.130.10.10">
    <property type="entry name" value="YVTN repeat-like/Quinoprotein amine dehydrogenase"/>
    <property type="match status" value="1"/>
</dbReference>
<dbReference type="GO" id="GO:0005776">
    <property type="term" value="C:autophagosome"/>
    <property type="evidence" value="ECO:0007669"/>
    <property type="project" value="UniProtKB-SubCell"/>
</dbReference>
<dbReference type="InterPro" id="IPR022968">
    <property type="entry name" value="Tsr3-like"/>
</dbReference>
<dbReference type="FunFam" id="3.30.200.20:FF:000201">
    <property type="entry name" value="TP53-regulating kinase isoform X1"/>
    <property type="match status" value="1"/>
</dbReference>
<evidence type="ECO:0000256" key="10">
    <source>
        <dbReference type="ARBA" id="ARBA00022694"/>
    </source>
</evidence>
<organism evidence="21 22">
    <name type="scientific">Ancylostoma duodenale</name>
    <dbReference type="NCBI Taxonomy" id="51022"/>
    <lineage>
        <taxon>Eukaryota</taxon>
        <taxon>Metazoa</taxon>
        <taxon>Ecdysozoa</taxon>
        <taxon>Nematoda</taxon>
        <taxon>Chromadorea</taxon>
        <taxon>Rhabditida</taxon>
        <taxon>Rhabditina</taxon>
        <taxon>Rhabditomorpha</taxon>
        <taxon>Strongyloidea</taxon>
        <taxon>Ancylostomatidae</taxon>
        <taxon>Ancylostomatinae</taxon>
        <taxon>Ancylostoma</taxon>
    </lineage>
</organism>
<feature type="repeat" description="WD" evidence="18">
    <location>
        <begin position="5"/>
        <end position="46"/>
    </location>
</feature>
<evidence type="ECO:0000256" key="13">
    <source>
        <dbReference type="ARBA" id="ARBA00022777"/>
    </source>
</evidence>
<comment type="subcellular location">
    <subcellularLocation>
        <location evidence="1">Cytoplasmic vesicle</location>
        <location evidence="1">Autophagosome</location>
    </subcellularLocation>
</comment>
<comment type="caution">
    <text evidence="17">Lacks conserved residue(s) required for the propagation of feature annotation.</text>
</comment>
<dbReference type="GO" id="GO:0106388">
    <property type="term" value="F:rRNA small subunit aminocarboxypropyltransferase activity"/>
    <property type="evidence" value="ECO:0007669"/>
    <property type="project" value="UniProtKB-EC"/>
</dbReference>
<dbReference type="GO" id="GO:0000408">
    <property type="term" value="C:EKC/KEOPS complex"/>
    <property type="evidence" value="ECO:0007669"/>
    <property type="project" value="UniProtKB-ARBA"/>
</dbReference>
<dbReference type="NCBIfam" id="TIGR03724">
    <property type="entry name" value="arch_bud32"/>
    <property type="match status" value="1"/>
</dbReference>
<comment type="function">
    <text evidence="17">Aminocarboxypropyltransferase that catalyzes the aminocarboxypropyl transfer on pseudouridine in 18S rRNA. It constitutes the last step in biosynthesis of the hypermodified N1-methyl-N3-(3-amino-3-carboxypropyl) pseudouridine (m1acp3-Psi).</text>
</comment>
<dbReference type="InterPro" id="IPR007209">
    <property type="entry name" value="RNaseL-inhib-like_metal-bd_dom"/>
</dbReference>
<evidence type="ECO:0000256" key="19">
    <source>
        <dbReference type="SAM" id="MobiDB-lite"/>
    </source>
</evidence>
<comment type="catalytic activity">
    <reaction evidence="16">
        <text>L-seryl-[protein] + ATP = O-phospho-L-seryl-[protein] + ADP + H(+)</text>
        <dbReference type="Rhea" id="RHEA:17989"/>
        <dbReference type="Rhea" id="RHEA-COMP:9863"/>
        <dbReference type="Rhea" id="RHEA-COMP:11604"/>
        <dbReference type="ChEBI" id="CHEBI:15378"/>
        <dbReference type="ChEBI" id="CHEBI:29999"/>
        <dbReference type="ChEBI" id="CHEBI:30616"/>
        <dbReference type="ChEBI" id="CHEBI:83421"/>
        <dbReference type="ChEBI" id="CHEBI:456216"/>
        <dbReference type="EC" id="2.7.11.1"/>
    </reaction>
</comment>
<feature type="binding site" evidence="17">
    <location>
        <position position="323"/>
    </location>
    <ligand>
        <name>S-adenosyl-L-methionine</name>
        <dbReference type="ChEBI" id="CHEBI:59789"/>
    </ligand>
</feature>
<feature type="binding site" evidence="17">
    <location>
        <position position="346"/>
    </location>
    <ligand>
        <name>S-adenosyl-L-methionine</name>
        <dbReference type="ChEBI" id="CHEBI:59789"/>
    </ligand>
</feature>
<evidence type="ECO:0000313" key="22">
    <source>
        <dbReference type="Proteomes" id="UP000054047"/>
    </source>
</evidence>
<dbReference type="Gene3D" id="3.30.200.20">
    <property type="entry name" value="Phosphorylase Kinase, domain 1"/>
    <property type="match status" value="1"/>
</dbReference>
<feature type="repeat" description="WD" evidence="18">
    <location>
        <begin position="93"/>
        <end position="132"/>
    </location>
</feature>
<dbReference type="GO" id="GO:1904047">
    <property type="term" value="F:S-adenosyl-L-methionine binding"/>
    <property type="evidence" value="ECO:0007669"/>
    <property type="project" value="UniProtKB-UniRule"/>
</dbReference>
<gene>
    <name evidence="21" type="ORF">ANCDUO_22642</name>
</gene>
<evidence type="ECO:0000313" key="21">
    <source>
        <dbReference type="EMBL" id="KIH47302.1"/>
    </source>
</evidence>
<keyword evidence="6 17" id="KW-0698">rRNA processing</keyword>
<keyword evidence="8 17" id="KW-0808">Transferase</keyword>
<evidence type="ECO:0000256" key="16">
    <source>
        <dbReference type="ARBA" id="ARBA00048679"/>
    </source>
</evidence>
<dbReference type="Gene3D" id="1.10.510.10">
    <property type="entry name" value="Transferase(Phosphotransferase) domain 1"/>
    <property type="match status" value="1"/>
</dbReference>
<dbReference type="PANTHER" id="PTHR20426">
    <property type="entry name" value="RIBOSOME BIOGENESIS PROTEIN TSR3 HOMOLOG"/>
    <property type="match status" value="1"/>
</dbReference>
<evidence type="ECO:0000256" key="18">
    <source>
        <dbReference type="PROSITE-ProRule" id="PRU00221"/>
    </source>
</evidence>
<protein>
    <recommendedName>
        <fullName evidence="17">18S rRNA aminocarboxypropyltransferase</fullName>
        <ecNumber evidence="17">2.5.1.157</ecNumber>
    </recommendedName>
</protein>
<feature type="domain" description="Protein kinase" evidence="20">
    <location>
        <begin position="429"/>
        <end position="653"/>
    </location>
</feature>
<dbReference type="InterPro" id="IPR008266">
    <property type="entry name" value="Tyr_kinase_AS"/>
</dbReference>
<proteinExistence type="inferred from homology"/>
<dbReference type="Pfam" id="PF04068">
    <property type="entry name" value="Fer4_RLI"/>
    <property type="match status" value="1"/>
</dbReference>
<dbReference type="Pfam" id="PF00400">
    <property type="entry name" value="WD40"/>
    <property type="match status" value="4"/>
</dbReference>
<dbReference type="Pfam" id="PF04034">
    <property type="entry name" value="Ribo_biogen_C"/>
    <property type="match status" value="1"/>
</dbReference>
<evidence type="ECO:0000259" key="20">
    <source>
        <dbReference type="PROSITE" id="PS50011"/>
    </source>
</evidence>
<evidence type="ECO:0000256" key="8">
    <source>
        <dbReference type="ARBA" id="ARBA00022679"/>
    </source>
</evidence>
<evidence type="ECO:0000256" key="2">
    <source>
        <dbReference type="ARBA" id="ARBA00010630"/>
    </source>
</evidence>
<dbReference type="GO" id="GO:0008033">
    <property type="term" value="P:tRNA processing"/>
    <property type="evidence" value="ECO:0007669"/>
    <property type="project" value="UniProtKB-KW"/>
</dbReference>
<keyword evidence="12" id="KW-0547">Nucleotide-binding</keyword>
<dbReference type="OrthoDB" id="3399at2759"/>
<dbReference type="PROSITE" id="PS50082">
    <property type="entry name" value="WD_REPEATS_2"/>
    <property type="match status" value="3"/>
</dbReference>
<feature type="region of interest" description="Disordered" evidence="19">
    <location>
        <begin position="198"/>
        <end position="254"/>
    </location>
</feature>
<dbReference type="PANTHER" id="PTHR20426:SF0">
    <property type="entry name" value="18S RRNA AMINOCARBOXYPROPYLTRANSFERASE"/>
    <property type="match status" value="1"/>
</dbReference>
<evidence type="ECO:0000256" key="4">
    <source>
        <dbReference type="ARBA" id="ARBA00022517"/>
    </source>
</evidence>
<dbReference type="AlphaFoldDB" id="A0A0C2CBT0"/>
<dbReference type="SMART" id="SM00320">
    <property type="entry name" value="WD40"/>
    <property type="match status" value="4"/>
</dbReference>
<keyword evidence="7 18" id="KW-0853">WD repeat</keyword>
<dbReference type="HAMAP" id="MF_01116">
    <property type="entry name" value="TSR3"/>
    <property type="match status" value="1"/>
</dbReference>
<dbReference type="GO" id="GO:0030490">
    <property type="term" value="P:maturation of SSU-rRNA"/>
    <property type="evidence" value="ECO:0007669"/>
    <property type="project" value="TreeGrafter"/>
</dbReference>
<evidence type="ECO:0000256" key="12">
    <source>
        <dbReference type="ARBA" id="ARBA00022741"/>
    </source>
</evidence>
<evidence type="ECO:0000256" key="7">
    <source>
        <dbReference type="ARBA" id="ARBA00022574"/>
    </source>
</evidence>
<reference evidence="21 22" key="1">
    <citation type="submission" date="2013-12" db="EMBL/GenBank/DDBJ databases">
        <title>Draft genome of the parsitic nematode Ancylostoma duodenale.</title>
        <authorList>
            <person name="Mitreva M."/>
        </authorList>
    </citation>
    <scope>NUCLEOTIDE SEQUENCE [LARGE SCALE GENOMIC DNA]</scope>
    <source>
        <strain evidence="21 22">Zhejiang</strain>
    </source>
</reference>
<dbReference type="Proteomes" id="UP000054047">
    <property type="component" value="Unassembled WGS sequence"/>
</dbReference>
<keyword evidence="10" id="KW-0819">tRNA processing</keyword>
<dbReference type="CDD" id="cd00200">
    <property type="entry name" value="WD40"/>
    <property type="match status" value="1"/>
</dbReference>
<evidence type="ECO:0000256" key="5">
    <source>
        <dbReference type="ARBA" id="ARBA00022527"/>
    </source>
</evidence>
<keyword evidence="9 17" id="KW-0949">S-adenosyl-L-methionine</keyword>
<comment type="similarity">
    <text evidence="17">Belongs to the TDD superfamily. TSR3 family.</text>
</comment>
<accession>A0A0C2CBT0</accession>
<dbReference type="InterPro" id="IPR011009">
    <property type="entry name" value="Kinase-like_dom_sf"/>
</dbReference>
<dbReference type="GO" id="GO:0000455">
    <property type="term" value="P:enzyme-directed rRNA pseudouridine synthesis"/>
    <property type="evidence" value="ECO:0007669"/>
    <property type="project" value="UniProtKB-UniRule"/>
</dbReference>
<feature type="binding site" evidence="17">
    <location>
        <position position="275"/>
    </location>
    <ligand>
        <name>S-adenosyl-L-methionine</name>
        <dbReference type="ChEBI" id="CHEBI:59789"/>
    </ligand>
</feature>
<keyword evidence="3" id="KW-0963">Cytoplasm</keyword>
<evidence type="ECO:0000256" key="9">
    <source>
        <dbReference type="ARBA" id="ARBA00022691"/>
    </source>
</evidence>
<evidence type="ECO:0000256" key="17">
    <source>
        <dbReference type="HAMAP-Rule" id="MF_03146"/>
    </source>
</evidence>
<comment type="catalytic activity">
    <reaction evidence="17">
        <text>an N(1)-methylpseudouridine in rRNA + S-adenosyl-L-methionine = N(1)-methyl-N(3)-[(3S)-3-amino-3-carboxypropyl]pseudouridine in rRNA + S-methyl-5'-thioadenosine + H(+)</text>
        <dbReference type="Rhea" id="RHEA:63296"/>
        <dbReference type="Rhea" id="RHEA-COMP:11634"/>
        <dbReference type="Rhea" id="RHEA-COMP:16310"/>
        <dbReference type="ChEBI" id="CHEBI:15378"/>
        <dbReference type="ChEBI" id="CHEBI:17509"/>
        <dbReference type="ChEBI" id="CHEBI:59789"/>
        <dbReference type="ChEBI" id="CHEBI:74890"/>
        <dbReference type="ChEBI" id="CHEBI:146234"/>
        <dbReference type="EC" id="2.5.1.157"/>
    </reaction>
</comment>
<evidence type="ECO:0000256" key="14">
    <source>
        <dbReference type="ARBA" id="ARBA00022840"/>
    </source>
</evidence>